<gene>
    <name evidence="9" type="ORF">IAD20_02700</name>
</gene>
<feature type="compositionally biased region" description="Polar residues" evidence="7">
    <location>
        <begin position="437"/>
        <end position="446"/>
    </location>
</feature>
<evidence type="ECO:0000256" key="5">
    <source>
        <dbReference type="ARBA" id="ARBA00022989"/>
    </source>
</evidence>
<keyword evidence="4 8" id="KW-0812">Transmembrane</keyword>
<evidence type="ECO:0000256" key="6">
    <source>
        <dbReference type="ARBA" id="ARBA00023136"/>
    </source>
</evidence>
<dbReference type="InterPro" id="IPR011701">
    <property type="entry name" value="MFS"/>
</dbReference>
<dbReference type="AlphaFoldDB" id="A0A9D1SAJ0"/>
<evidence type="ECO:0000256" key="2">
    <source>
        <dbReference type="ARBA" id="ARBA00008335"/>
    </source>
</evidence>
<keyword evidence="5 8" id="KW-1133">Transmembrane helix</keyword>
<keyword evidence="6 8" id="KW-0472">Membrane</keyword>
<feature type="transmembrane region" description="Helical" evidence="8">
    <location>
        <begin position="303"/>
        <end position="324"/>
    </location>
</feature>
<dbReference type="SUPFAM" id="SSF103473">
    <property type="entry name" value="MFS general substrate transporter"/>
    <property type="match status" value="1"/>
</dbReference>
<dbReference type="PANTHER" id="PTHR12778:SF10">
    <property type="entry name" value="MAJOR FACILITATOR SUPERFAMILY DOMAIN-CONTAINING PROTEIN 3"/>
    <property type="match status" value="1"/>
</dbReference>
<feature type="transmembrane region" description="Helical" evidence="8">
    <location>
        <begin position="237"/>
        <end position="262"/>
    </location>
</feature>
<evidence type="ECO:0000313" key="10">
    <source>
        <dbReference type="Proteomes" id="UP000824107"/>
    </source>
</evidence>
<organism evidence="9 10">
    <name type="scientific">Candidatus Scatocola faecipullorum</name>
    <dbReference type="NCBI Taxonomy" id="2840917"/>
    <lineage>
        <taxon>Bacteria</taxon>
        <taxon>Pseudomonadati</taxon>
        <taxon>Pseudomonadota</taxon>
        <taxon>Alphaproteobacteria</taxon>
        <taxon>Rhodospirillales</taxon>
        <taxon>Rhodospirillaceae</taxon>
        <taxon>Rhodospirillaceae incertae sedis</taxon>
        <taxon>Candidatus Scatocola</taxon>
    </lineage>
</organism>
<evidence type="ECO:0000256" key="3">
    <source>
        <dbReference type="ARBA" id="ARBA00022448"/>
    </source>
</evidence>
<dbReference type="CDD" id="cd17486">
    <property type="entry name" value="MFS_AmpG_like"/>
    <property type="match status" value="1"/>
</dbReference>
<dbReference type="GO" id="GO:0016020">
    <property type="term" value="C:membrane"/>
    <property type="evidence" value="ECO:0007669"/>
    <property type="project" value="UniProtKB-SubCell"/>
</dbReference>
<dbReference type="NCBIfam" id="TIGR00901">
    <property type="entry name" value="2A0125"/>
    <property type="match status" value="1"/>
</dbReference>
<dbReference type="GO" id="GO:0022857">
    <property type="term" value="F:transmembrane transporter activity"/>
    <property type="evidence" value="ECO:0007669"/>
    <property type="project" value="InterPro"/>
</dbReference>
<protein>
    <submittedName>
        <fullName evidence="9">AmpG family muropeptide MFS transporter</fullName>
    </submittedName>
</protein>
<feature type="transmembrane region" description="Helical" evidence="8">
    <location>
        <begin position="149"/>
        <end position="174"/>
    </location>
</feature>
<dbReference type="InterPro" id="IPR036259">
    <property type="entry name" value="MFS_trans_sf"/>
</dbReference>
<reference evidence="9" key="2">
    <citation type="journal article" date="2021" name="PeerJ">
        <title>Extensive microbial diversity within the chicken gut microbiome revealed by metagenomics and culture.</title>
        <authorList>
            <person name="Gilroy R."/>
            <person name="Ravi A."/>
            <person name="Getino M."/>
            <person name="Pursley I."/>
            <person name="Horton D.L."/>
            <person name="Alikhan N.F."/>
            <person name="Baker D."/>
            <person name="Gharbi K."/>
            <person name="Hall N."/>
            <person name="Watson M."/>
            <person name="Adriaenssens E.M."/>
            <person name="Foster-Nyarko E."/>
            <person name="Jarju S."/>
            <person name="Secka A."/>
            <person name="Antonio M."/>
            <person name="Oren A."/>
            <person name="Chaudhuri R.R."/>
            <person name="La Ragione R."/>
            <person name="Hildebrand F."/>
            <person name="Pallen M.J."/>
        </authorList>
    </citation>
    <scope>NUCLEOTIDE SEQUENCE</scope>
    <source>
        <strain evidence="9">ChiW3-316</strain>
    </source>
</reference>
<feature type="transmembrane region" description="Helical" evidence="8">
    <location>
        <begin position="21"/>
        <end position="41"/>
    </location>
</feature>
<name>A0A9D1SAJ0_9PROT</name>
<dbReference type="PANTHER" id="PTHR12778">
    <property type="entry name" value="SOLUTE CARRIER FAMILY 33 ACETYL-COA TRANSPORTER -RELATED"/>
    <property type="match status" value="1"/>
</dbReference>
<feature type="transmembrane region" description="Helical" evidence="8">
    <location>
        <begin position="180"/>
        <end position="198"/>
    </location>
</feature>
<comment type="similarity">
    <text evidence="2">Belongs to the major facilitator superfamily.</text>
</comment>
<feature type="transmembrane region" description="Helical" evidence="8">
    <location>
        <begin position="47"/>
        <end position="68"/>
    </location>
</feature>
<dbReference type="Pfam" id="PF07690">
    <property type="entry name" value="MFS_1"/>
    <property type="match status" value="1"/>
</dbReference>
<dbReference type="EMBL" id="DVNC01000021">
    <property type="protein sequence ID" value="HIU52971.1"/>
    <property type="molecule type" value="Genomic_DNA"/>
</dbReference>
<feature type="transmembrane region" description="Helical" evidence="8">
    <location>
        <begin position="330"/>
        <end position="354"/>
    </location>
</feature>
<proteinExistence type="inferred from homology"/>
<dbReference type="Proteomes" id="UP000824107">
    <property type="component" value="Unassembled WGS sequence"/>
</dbReference>
<reference evidence="9" key="1">
    <citation type="submission" date="2020-10" db="EMBL/GenBank/DDBJ databases">
        <authorList>
            <person name="Gilroy R."/>
        </authorList>
    </citation>
    <scope>NUCLEOTIDE SEQUENCE</scope>
    <source>
        <strain evidence="9">ChiW3-316</strain>
    </source>
</reference>
<dbReference type="Gene3D" id="1.20.1250.20">
    <property type="entry name" value="MFS general substrate transporter like domains"/>
    <property type="match status" value="2"/>
</dbReference>
<comment type="subcellular location">
    <subcellularLocation>
        <location evidence="1">Membrane</location>
        <topology evidence="1">Multi-pass membrane protein</topology>
    </subcellularLocation>
</comment>
<evidence type="ECO:0000313" key="9">
    <source>
        <dbReference type="EMBL" id="HIU52971.1"/>
    </source>
</evidence>
<dbReference type="InterPro" id="IPR004752">
    <property type="entry name" value="AmpG_permease/AT-1"/>
</dbReference>
<feature type="transmembrane region" description="Helical" evidence="8">
    <location>
        <begin position="274"/>
        <end position="296"/>
    </location>
</feature>
<accession>A0A9D1SAJ0</accession>
<evidence type="ECO:0000256" key="4">
    <source>
        <dbReference type="ARBA" id="ARBA00022692"/>
    </source>
</evidence>
<feature type="transmembrane region" description="Helical" evidence="8">
    <location>
        <begin position="393"/>
        <end position="414"/>
    </location>
</feature>
<feature type="transmembrane region" description="Helical" evidence="8">
    <location>
        <begin position="89"/>
        <end position="107"/>
    </location>
</feature>
<keyword evidence="3" id="KW-0813">Transport</keyword>
<feature type="region of interest" description="Disordered" evidence="7">
    <location>
        <begin position="425"/>
        <end position="460"/>
    </location>
</feature>
<evidence type="ECO:0000256" key="8">
    <source>
        <dbReference type="SAM" id="Phobius"/>
    </source>
</evidence>
<sequence length="460" mass="50836">MLMKWIKALRVYFNPRMLIMVGLGFSSGFPLLLVFSTLNLWLKDEGISYIAIGLFSLVKLPYSFKWLWAPLLDRLKLPGFGLLGRRRGWALFFQLLLMAGIALISTVDPAANLRLLAVLCVIVVIASASQDVVLDAYRIESFSLKEQGAGVAVYIIGYRIGTIASGAGAIWMASFMSWNQVYLLMALGTLVGILTILLSREPSKAEKFSEQSYKNFNDFMNKAVYDPFVDFMKRNDWALILAFIFFYRMSDSYMAPMAFPFYHDMGFSKGEIAFVSKIFGMGATIFGGLVGGLVMSRMNMLKGLMLCGILQGISNLMYVVQAYVGHSVPMLMLTLSFDNIAGGMASTALVAYLSSLCNVAYTATQYALLSSLMSLARDVFAASSGYMKEIISWPAFFLITTLMMIPGLALLWILMRLERRKYPRGKTMPSAADGRISNRSDSSAQSTPATPPAATATEKQ</sequence>
<feature type="transmembrane region" description="Helical" evidence="8">
    <location>
        <begin position="113"/>
        <end position="137"/>
    </location>
</feature>
<evidence type="ECO:0000256" key="1">
    <source>
        <dbReference type="ARBA" id="ARBA00004141"/>
    </source>
</evidence>
<comment type="caution">
    <text evidence="9">The sequence shown here is derived from an EMBL/GenBank/DDBJ whole genome shotgun (WGS) entry which is preliminary data.</text>
</comment>
<evidence type="ECO:0000256" key="7">
    <source>
        <dbReference type="SAM" id="MobiDB-lite"/>
    </source>
</evidence>